<evidence type="ECO:0000256" key="1">
    <source>
        <dbReference type="SAM" id="MobiDB-lite"/>
    </source>
</evidence>
<proteinExistence type="predicted"/>
<feature type="region of interest" description="Disordered" evidence="1">
    <location>
        <begin position="103"/>
        <end position="133"/>
    </location>
</feature>
<dbReference type="AlphaFoldDB" id="A0A2N9GPP5"/>
<dbReference type="PANTHER" id="PTHR35744:SF2">
    <property type="entry name" value="OS06G0166200 PROTEIN"/>
    <property type="match status" value="1"/>
</dbReference>
<evidence type="ECO:0000313" key="2">
    <source>
        <dbReference type="EMBL" id="SPD01360.1"/>
    </source>
</evidence>
<protein>
    <submittedName>
        <fullName evidence="2">Uncharacterized protein</fullName>
    </submittedName>
</protein>
<sequence length="133" mass="15193">MLRGVREANLRTVVIGDWDRALGQHADLWVPWVQVQNGEVAEMDLVAETNKRRSEFLDREDELFSVTSFDGNVDNESELDSIMDELVAARNRINGVRISAFSEGEENEGEWETEEEEANLGDLVWDSEEEDGY</sequence>
<reference evidence="2" key="1">
    <citation type="submission" date="2018-02" db="EMBL/GenBank/DDBJ databases">
        <authorList>
            <person name="Cohen D.B."/>
            <person name="Kent A.D."/>
        </authorList>
    </citation>
    <scope>NUCLEOTIDE SEQUENCE</scope>
</reference>
<name>A0A2N9GPP5_FAGSY</name>
<dbReference type="EMBL" id="OIVN01002190">
    <property type="protein sequence ID" value="SPD01360.1"/>
    <property type="molecule type" value="Genomic_DNA"/>
</dbReference>
<gene>
    <name evidence="2" type="ORF">FSB_LOCUS29242</name>
</gene>
<dbReference type="PANTHER" id="PTHR35744">
    <property type="entry name" value="C2H2-TYPE DOMAIN-CONTAINING PROTEIN"/>
    <property type="match status" value="1"/>
</dbReference>
<accession>A0A2N9GPP5</accession>
<organism evidence="2">
    <name type="scientific">Fagus sylvatica</name>
    <name type="common">Beechnut</name>
    <dbReference type="NCBI Taxonomy" id="28930"/>
    <lineage>
        <taxon>Eukaryota</taxon>
        <taxon>Viridiplantae</taxon>
        <taxon>Streptophyta</taxon>
        <taxon>Embryophyta</taxon>
        <taxon>Tracheophyta</taxon>
        <taxon>Spermatophyta</taxon>
        <taxon>Magnoliopsida</taxon>
        <taxon>eudicotyledons</taxon>
        <taxon>Gunneridae</taxon>
        <taxon>Pentapetalae</taxon>
        <taxon>rosids</taxon>
        <taxon>fabids</taxon>
        <taxon>Fagales</taxon>
        <taxon>Fagaceae</taxon>
        <taxon>Fagus</taxon>
    </lineage>
</organism>